<keyword evidence="4" id="KW-0963">Cytoplasm</keyword>
<keyword evidence="5" id="KW-0819">tRNA processing</keyword>
<gene>
    <name evidence="11" type="ORF">Ark11_1298</name>
</gene>
<dbReference type="Proteomes" id="UP000198651">
    <property type="component" value="Chromosome I"/>
</dbReference>
<keyword evidence="12" id="KW-1185">Reference proteome</keyword>
<accession>A0A0S4M748</accession>
<dbReference type="EMBL" id="LN906597">
    <property type="protein sequence ID" value="CUT18102.1"/>
    <property type="molecule type" value="Genomic_DNA"/>
</dbReference>
<reference evidence="12" key="1">
    <citation type="submission" date="2015-11" db="EMBL/GenBank/DDBJ databases">
        <authorList>
            <person name="Seth-Smith H.M.B."/>
        </authorList>
    </citation>
    <scope>NUCLEOTIDE SEQUENCE [LARGE SCALE GENOMIC DNA]</scope>
    <source>
        <strain evidence="12">2013Ark11</strain>
    </source>
</reference>
<keyword evidence="8" id="KW-0067">ATP-binding</keyword>
<evidence type="ECO:0000256" key="7">
    <source>
        <dbReference type="ARBA" id="ARBA00022741"/>
    </source>
</evidence>
<dbReference type="PANTHER" id="PTHR33540:SF2">
    <property type="entry name" value="TRNA THREONYLCARBAMOYLADENOSINE BIOSYNTHESIS PROTEIN TSAE"/>
    <property type="match status" value="1"/>
</dbReference>
<name>A0A0S4M748_9BURK</name>
<comment type="similarity">
    <text evidence="2">Belongs to the TsaE family.</text>
</comment>
<dbReference type="PATRIC" id="fig|1561003.3.peg.1333"/>
<evidence type="ECO:0000256" key="5">
    <source>
        <dbReference type="ARBA" id="ARBA00022694"/>
    </source>
</evidence>
<evidence type="ECO:0000313" key="11">
    <source>
        <dbReference type="EMBL" id="CUT18102.1"/>
    </source>
</evidence>
<evidence type="ECO:0000256" key="3">
    <source>
        <dbReference type="ARBA" id="ARBA00019010"/>
    </source>
</evidence>
<evidence type="ECO:0000256" key="8">
    <source>
        <dbReference type="ARBA" id="ARBA00022840"/>
    </source>
</evidence>
<organism evidence="11 12">
    <name type="scientific">Candidatus Ichthyocystis hellenicum</name>
    <dbReference type="NCBI Taxonomy" id="1561003"/>
    <lineage>
        <taxon>Bacteria</taxon>
        <taxon>Pseudomonadati</taxon>
        <taxon>Pseudomonadota</taxon>
        <taxon>Betaproteobacteria</taxon>
        <taxon>Burkholderiales</taxon>
        <taxon>Candidatus Ichthyocystis</taxon>
    </lineage>
</organism>
<dbReference type="AlphaFoldDB" id="A0A0S4M748"/>
<dbReference type="Pfam" id="PF02367">
    <property type="entry name" value="TsaE"/>
    <property type="match status" value="1"/>
</dbReference>
<proteinExistence type="inferred from homology"/>
<dbReference type="GO" id="GO:0005737">
    <property type="term" value="C:cytoplasm"/>
    <property type="evidence" value="ECO:0007669"/>
    <property type="project" value="UniProtKB-SubCell"/>
</dbReference>
<protein>
    <recommendedName>
        <fullName evidence="3">tRNA threonylcarbamoyladenosine biosynthesis protein TsaE</fullName>
    </recommendedName>
    <alternativeName>
        <fullName evidence="10">t(6)A37 threonylcarbamoyladenosine biosynthesis protein TsaE</fullName>
    </alternativeName>
</protein>
<dbReference type="STRING" id="1561003.Ark11_1298"/>
<dbReference type="OrthoDB" id="9800307at2"/>
<evidence type="ECO:0000256" key="4">
    <source>
        <dbReference type="ARBA" id="ARBA00022490"/>
    </source>
</evidence>
<keyword evidence="9" id="KW-0460">Magnesium</keyword>
<evidence type="ECO:0000256" key="2">
    <source>
        <dbReference type="ARBA" id="ARBA00007599"/>
    </source>
</evidence>
<dbReference type="PANTHER" id="PTHR33540">
    <property type="entry name" value="TRNA THREONYLCARBAMOYLADENOSINE BIOSYNTHESIS PROTEIN TSAE"/>
    <property type="match status" value="1"/>
</dbReference>
<dbReference type="Gene3D" id="3.40.50.300">
    <property type="entry name" value="P-loop containing nucleotide triphosphate hydrolases"/>
    <property type="match status" value="1"/>
</dbReference>
<dbReference type="InterPro" id="IPR003442">
    <property type="entry name" value="T6A_TsaE"/>
</dbReference>
<dbReference type="GO" id="GO:0005524">
    <property type="term" value="F:ATP binding"/>
    <property type="evidence" value="ECO:0007669"/>
    <property type="project" value="UniProtKB-KW"/>
</dbReference>
<dbReference type="SUPFAM" id="SSF52540">
    <property type="entry name" value="P-loop containing nucleoside triphosphate hydrolases"/>
    <property type="match status" value="1"/>
</dbReference>
<dbReference type="InterPro" id="IPR027417">
    <property type="entry name" value="P-loop_NTPase"/>
</dbReference>
<sequence>MNTTTATYNLPEPSATRRWGEKLATALGKCHHFITEGTIIYLSGTLGSGKTTIVQGLFHSLGVSDTISSPTFSLVHTYDTGSIKAFHVDLYRLSNPLATSILDLDTYHRKPQHIVAIEWPENGVPLIPPADIEINMEDHEEGRILTMSVKNRSLEEIFLELSNNYNWNQ</sequence>
<keyword evidence="6" id="KW-0479">Metal-binding</keyword>
<dbReference type="GO" id="GO:0002949">
    <property type="term" value="P:tRNA threonylcarbamoyladenosine modification"/>
    <property type="evidence" value="ECO:0007669"/>
    <property type="project" value="InterPro"/>
</dbReference>
<evidence type="ECO:0000256" key="10">
    <source>
        <dbReference type="ARBA" id="ARBA00032441"/>
    </source>
</evidence>
<dbReference type="RefSeq" id="WP_092343294.1">
    <property type="nucleotide sequence ID" value="NZ_FLSL01000098.1"/>
</dbReference>
<keyword evidence="7" id="KW-0547">Nucleotide-binding</keyword>
<evidence type="ECO:0000313" key="12">
    <source>
        <dbReference type="Proteomes" id="UP000198651"/>
    </source>
</evidence>
<dbReference type="NCBIfam" id="TIGR00150">
    <property type="entry name" value="T6A_YjeE"/>
    <property type="match status" value="1"/>
</dbReference>
<dbReference type="GO" id="GO:0046872">
    <property type="term" value="F:metal ion binding"/>
    <property type="evidence" value="ECO:0007669"/>
    <property type="project" value="UniProtKB-KW"/>
</dbReference>
<comment type="subcellular location">
    <subcellularLocation>
        <location evidence="1">Cytoplasm</location>
    </subcellularLocation>
</comment>
<evidence type="ECO:0000256" key="9">
    <source>
        <dbReference type="ARBA" id="ARBA00022842"/>
    </source>
</evidence>
<evidence type="ECO:0000256" key="6">
    <source>
        <dbReference type="ARBA" id="ARBA00022723"/>
    </source>
</evidence>
<evidence type="ECO:0000256" key="1">
    <source>
        <dbReference type="ARBA" id="ARBA00004496"/>
    </source>
</evidence>